<organism evidence="1 2">
    <name type="scientific">Paenibacillus hodogayensis</name>
    <dbReference type="NCBI Taxonomy" id="279208"/>
    <lineage>
        <taxon>Bacteria</taxon>
        <taxon>Bacillati</taxon>
        <taxon>Bacillota</taxon>
        <taxon>Bacilli</taxon>
        <taxon>Bacillales</taxon>
        <taxon>Paenibacillaceae</taxon>
        <taxon>Paenibacillus</taxon>
    </lineage>
</organism>
<accession>A0ABV5VXV7</accession>
<reference evidence="1 2" key="1">
    <citation type="submission" date="2024-09" db="EMBL/GenBank/DDBJ databases">
        <authorList>
            <person name="Sun Q."/>
            <person name="Mori K."/>
        </authorList>
    </citation>
    <scope>NUCLEOTIDE SEQUENCE [LARGE SCALE GENOMIC DNA]</scope>
    <source>
        <strain evidence="1 2">JCM 12520</strain>
    </source>
</reference>
<keyword evidence="2" id="KW-1185">Reference proteome</keyword>
<protein>
    <submittedName>
        <fullName evidence="1">Uncharacterized protein</fullName>
    </submittedName>
</protein>
<name>A0ABV5VXV7_9BACL</name>
<proteinExistence type="predicted"/>
<evidence type="ECO:0000313" key="2">
    <source>
        <dbReference type="Proteomes" id="UP001589619"/>
    </source>
</evidence>
<dbReference type="RefSeq" id="WP_344904257.1">
    <property type="nucleotide sequence ID" value="NZ_BAAAYO010000001.1"/>
</dbReference>
<comment type="caution">
    <text evidence="1">The sequence shown here is derived from an EMBL/GenBank/DDBJ whole genome shotgun (WGS) entry which is preliminary data.</text>
</comment>
<sequence>MSVFGAIVPHPAKPIKTTNAVIMNTDILRTDPAIVQSTPNHNNDSHSHFLIKIVTHPNRFSQYTSGIVFLYKLAVAGSGWKLHEAISGFAKVDEASIERDIYRLGEITP</sequence>
<evidence type="ECO:0000313" key="1">
    <source>
        <dbReference type="EMBL" id="MFB9753139.1"/>
    </source>
</evidence>
<gene>
    <name evidence="1" type="ORF">ACFFNY_16355</name>
</gene>
<dbReference type="EMBL" id="JBHMAG010000012">
    <property type="protein sequence ID" value="MFB9753139.1"/>
    <property type="molecule type" value="Genomic_DNA"/>
</dbReference>
<dbReference type="Proteomes" id="UP001589619">
    <property type="component" value="Unassembled WGS sequence"/>
</dbReference>